<dbReference type="AlphaFoldDB" id="D8UEK4"/>
<sequence>MNTATLGASSELGSETSHEAKKLLGPAAYLVKAPASTPATAIKAAGTKMAGGESGSGAQWGEKDKGKGKGGKRGGWKETVEQIHEQVLNLTAGNSRQLASMLQACPDALLDDGLLDITYVTGGAVDGATALVGEILARGLDAAQPSNVRILRVPWILLMVEDPDPDLMWPGNRDGEPVPPGRRFVLEALPRRVAMHLPESSRDLLTEGADPRVNAPVIAINRMRKGAIRAMLAQVRIWTCVGCV</sequence>
<dbReference type="RefSeq" id="XP_002957097.1">
    <property type="nucleotide sequence ID" value="XM_002957051.1"/>
</dbReference>
<protein>
    <submittedName>
        <fullName evidence="2">Uncharacterized protein</fullName>
    </submittedName>
</protein>
<dbReference type="KEGG" id="vcn:VOLCADRAFT_98148"/>
<dbReference type="EMBL" id="GL378389">
    <property type="protein sequence ID" value="EFJ41899.1"/>
    <property type="molecule type" value="Genomic_DNA"/>
</dbReference>
<evidence type="ECO:0000256" key="1">
    <source>
        <dbReference type="SAM" id="MobiDB-lite"/>
    </source>
</evidence>
<proteinExistence type="predicted"/>
<name>D8UEK4_VOLCA</name>
<gene>
    <name evidence="2" type="ORF">VOLCADRAFT_98148</name>
</gene>
<organism evidence="3">
    <name type="scientific">Volvox carteri f. nagariensis</name>
    <dbReference type="NCBI Taxonomy" id="3068"/>
    <lineage>
        <taxon>Eukaryota</taxon>
        <taxon>Viridiplantae</taxon>
        <taxon>Chlorophyta</taxon>
        <taxon>core chlorophytes</taxon>
        <taxon>Chlorophyceae</taxon>
        <taxon>CS clade</taxon>
        <taxon>Chlamydomonadales</taxon>
        <taxon>Volvocaceae</taxon>
        <taxon>Volvox</taxon>
    </lineage>
</organism>
<dbReference type="Gene3D" id="2.60.200.40">
    <property type="match status" value="1"/>
</dbReference>
<dbReference type="Proteomes" id="UP000001058">
    <property type="component" value="Unassembled WGS sequence"/>
</dbReference>
<dbReference type="STRING" id="3068.D8UEK4"/>
<dbReference type="InParanoid" id="D8UEK4"/>
<feature type="region of interest" description="Disordered" evidence="1">
    <location>
        <begin position="48"/>
        <end position="75"/>
    </location>
</feature>
<dbReference type="SUPFAM" id="SSF111331">
    <property type="entry name" value="NAD kinase/diacylglycerol kinase-like"/>
    <property type="match status" value="1"/>
</dbReference>
<keyword evidence="3" id="KW-1185">Reference proteome</keyword>
<accession>D8UEK4</accession>
<dbReference type="OrthoDB" id="336240at2759"/>
<reference evidence="2 3" key="1">
    <citation type="journal article" date="2010" name="Science">
        <title>Genomic analysis of organismal complexity in the multicellular green alga Volvox carteri.</title>
        <authorList>
            <person name="Prochnik S.E."/>
            <person name="Umen J."/>
            <person name="Nedelcu A.M."/>
            <person name="Hallmann A."/>
            <person name="Miller S.M."/>
            <person name="Nishii I."/>
            <person name="Ferris P."/>
            <person name="Kuo A."/>
            <person name="Mitros T."/>
            <person name="Fritz-Laylin L.K."/>
            <person name="Hellsten U."/>
            <person name="Chapman J."/>
            <person name="Simakov O."/>
            <person name="Rensing S.A."/>
            <person name="Terry A."/>
            <person name="Pangilinan J."/>
            <person name="Kapitonov V."/>
            <person name="Jurka J."/>
            <person name="Salamov A."/>
            <person name="Shapiro H."/>
            <person name="Schmutz J."/>
            <person name="Grimwood J."/>
            <person name="Lindquist E."/>
            <person name="Lucas S."/>
            <person name="Grigoriev I.V."/>
            <person name="Schmitt R."/>
            <person name="Kirk D."/>
            <person name="Rokhsar D.S."/>
        </authorList>
    </citation>
    <scope>NUCLEOTIDE SEQUENCE [LARGE SCALE GENOMIC DNA]</scope>
    <source>
        <strain evidence="3">f. Nagariensis / Eve</strain>
    </source>
</reference>
<dbReference type="GeneID" id="9622827"/>
<evidence type="ECO:0000313" key="3">
    <source>
        <dbReference type="Proteomes" id="UP000001058"/>
    </source>
</evidence>
<dbReference type="InterPro" id="IPR016064">
    <property type="entry name" value="NAD/diacylglycerol_kinase_sf"/>
</dbReference>
<evidence type="ECO:0000313" key="2">
    <source>
        <dbReference type="EMBL" id="EFJ41899.1"/>
    </source>
</evidence>